<sequence length="154" mass="17093">PEAVGPQEPVEVPKGGALVFPTGSLTFEQLRGLFAALPVDLTFVDADDRVAYFSEGADRVFARSKAIIGRKVQHCHPPGSVGIVEKILADFRARRQDVAEFWIELHGKFVHIRYFAVRDEQGEYLGTLEVTQDAAHVRSLTGERRLLEYDSAQG</sequence>
<organism evidence="1">
    <name type="scientific">marine sediment metagenome</name>
    <dbReference type="NCBI Taxonomy" id="412755"/>
    <lineage>
        <taxon>unclassified sequences</taxon>
        <taxon>metagenomes</taxon>
        <taxon>ecological metagenomes</taxon>
    </lineage>
</organism>
<evidence type="ECO:0008006" key="2">
    <source>
        <dbReference type="Google" id="ProtNLM"/>
    </source>
</evidence>
<dbReference type="Pfam" id="PF13596">
    <property type="entry name" value="PAS_10"/>
    <property type="match status" value="1"/>
</dbReference>
<gene>
    <name evidence="1" type="ORF">S01H1_61434</name>
</gene>
<dbReference type="Gene3D" id="3.30.450.20">
    <property type="entry name" value="PAS domain"/>
    <property type="match status" value="1"/>
</dbReference>
<feature type="non-terminal residue" evidence="1">
    <location>
        <position position="1"/>
    </location>
</feature>
<proteinExistence type="predicted"/>
<evidence type="ECO:0000313" key="1">
    <source>
        <dbReference type="EMBL" id="GAG34056.1"/>
    </source>
</evidence>
<dbReference type="AlphaFoldDB" id="X0YB26"/>
<dbReference type="InterPro" id="IPR035965">
    <property type="entry name" value="PAS-like_dom_sf"/>
</dbReference>
<dbReference type="SUPFAM" id="SSF55785">
    <property type="entry name" value="PYP-like sensor domain (PAS domain)"/>
    <property type="match status" value="1"/>
</dbReference>
<accession>X0YB26</accession>
<name>X0YB26_9ZZZZ</name>
<protein>
    <recommendedName>
        <fullName evidence="2">DUF438 domain-containing protein</fullName>
    </recommendedName>
</protein>
<comment type="caution">
    <text evidence="1">The sequence shown here is derived from an EMBL/GenBank/DDBJ whole genome shotgun (WGS) entry which is preliminary data.</text>
</comment>
<reference evidence="1" key="1">
    <citation type="journal article" date="2014" name="Front. Microbiol.">
        <title>High frequency of phylogenetically diverse reductive dehalogenase-homologous genes in deep subseafloor sedimentary metagenomes.</title>
        <authorList>
            <person name="Kawai M."/>
            <person name="Futagami T."/>
            <person name="Toyoda A."/>
            <person name="Takaki Y."/>
            <person name="Nishi S."/>
            <person name="Hori S."/>
            <person name="Arai W."/>
            <person name="Tsubouchi T."/>
            <person name="Morono Y."/>
            <person name="Uchiyama I."/>
            <person name="Ito T."/>
            <person name="Fujiyama A."/>
            <person name="Inagaki F."/>
            <person name="Takami H."/>
        </authorList>
    </citation>
    <scope>NUCLEOTIDE SEQUENCE</scope>
    <source>
        <strain evidence="1">Expedition CK06-06</strain>
    </source>
</reference>
<dbReference type="EMBL" id="BARS01040282">
    <property type="protein sequence ID" value="GAG34056.1"/>
    <property type="molecule type" value="Genomic_DNA"/>
</dbReference>